<dbReference type="SUPFAM" id="SSF53850">
    <property type="entry name" value="Periplasmic binding protein-like II"/>
    <property type="match status" value="1"/>
</dbReference>
<dbReference type="InterPro" id="IPR050490">
    <property type="entry name" value="Bact_solute-bd_prot1"/>
</dbReference>
<dbReference type="Proteomes" id="UP000574276">
    <property type="component" value="Unassembled WGS sequence"/>
</dbReference>
<comment type="caution">
    <text evidence="2">The sequence shown here is derived from an EMBL/GenBank/DDBJ whole genome shotgun (WGS) entry which is preliminary data.</text>
</comment>
<dbReference type="Gene3D" id="3.40.190.10">
    <property type="entry name" value="Periplasmic binding protein-like II"/>
    <property type="match status" value="2"/>
</dbReference>
<accession>A0A839K231</accession>
<reference evidence="2 3" key="1">
    <citation type="submission" date="2020-07" db="EMBL/GenBank/DDBJ databases">
        <title>Characterization and genome sequencing of isolate MD1, a novel member within the family Lachnospiraceae.</title>
        <authorList>
            <person name="Rettenmaier R."/>
            <person name="Di Bello L."/>
            <person name="Zinser C."/>
            <person name="Scheitz K."/>
            <person name="Liebl W."/>
            <person name="Zverlov V."/>
        </authorList>
    </citation>
    <scope>NUCLEOTIDE SEQUENCE [LARGE SCALE GENOMIC DNA]</scope>
    <source>
        <strain evidence="2 3">MD1</strain>
    </source>
</reference>
<name>A0A839K231_9FIRM</name>
<dbReference type="PANTHER" id="PTHR43649:SF12">
    <property type="entry name" value="DIACETYLCHITOBIOSE BINDING PROTEIN DASA"/>
    <property type="match status" value="1"/>
</dbReference>
<proteinExistence type="predicted"/>
<evidence type="ECO:0000256" key="1">
    <source>
        <dbReference type="SAM" id="MobiDB-lite"/>
    </source>
</evidence>
<sequence>MVACKKDDTDTMAEPTKAPSSETTSLDESDSTEPDTNVSDDPLADPYGVLTPDKDTTLTVWLMSAEQAPAPDNKISKLLKEKLGVTIQYDIVTPDNADQKIGVMLAGGDYPDLIGTTDLKLRLLEGGALIKLDDYLATGNYPNLKTHVDPYIKKMSYNGSEVEPGLYIFPNYNRFYGEITGGTHWGTAFWIQKAVLEDAGYPDLTNITIEGYFKLIEDYMAKYPEINGQKTVGFAVLASTGREWGMTNPPNFLAGNPNNGGVVVDENNNATIYADKQIAKDWFKILNEEYAKGVVDPESFTMNFDQYIAKIATGTVLGMHDQYWNFQNATISLQGSGIDERTYAPVMPVYPGAEPYYADRDVMNTNQGFGVSVSCKQPEVALRFLDIMLSEPWQKVLSWGIEGEDYEVDENGMFYRTEQQRINSKDLTWRSSNKLLALLDLLPKHNGQFSDGNAYGPDDQPSEFYDTLTDYDKAFMKAYNKKTWREFVNSPPDNPVYYPCWNITLSDEANEVNQQLTDAGVQYLPKIITGSVDDFESNWAEYVDVIKKIDVKVYEDAINAGIQERIKLWK</sequence>
<gene>
    <name evidence="2" type="ORF">H0486_13920</name>
</gene>
<dbReference type="EMBL" id="JACEGA010000001">
    <property type="protein sequence ID" value="MBB2183973.1"/>
    <property type="molecule type" value="Genomic_DNA"/>
</dbReference>
<evidence type="ECO:0000313" key="3">
    <source>
        <dbReference type="Proteomes" id="UP000574276"/>
    </source>
</evidence>
<keyword evidence="3" id="KW-1185">Reference proteome</keyword>
<organism evidence="2 3">
    <name type="scientific">Variimorphobacter saccharofermentans</name>
    <dbReference type="NCBI Taxonomy" id="2755051"/>
    <lineage>
        <taxon>Bacteria</taxon>
        <taxon>Bacillati</taxon>
        <taxon>Bacillota</taxon>
        <taxon>Clostridia</taxon>
        <taxon>Lachnospirales</taxon>
        <taxon>Lachnospiraceae</taxon>
        <taxon>Variimorphobacter</taxon>
    </lineage>
</organism>
<feature type="region of interest" description="Disordered" evidence="1">
    <location>
        <begin position="1"/>
        <end position="49"/>
    </location>
</feature>
<dbReference type="AlphaFoldDB" id="A0A839K231"/>
<dbReference type="PANTHER" id="PTHR43649">
    <property type="entry name" value="ARABINOSE-BINDING PROTEIN-RELATED"/>
    <property type="match status" value="1"/>
</dbReference>
<protein>
    <submittedName>
        <fullName evidence="2">Extracellular solute-binding protein</fullName>
    </submittedName>
</protein>
<evidence type="ECO:0000313" key="2">
    <source>
        <dbReference type="EMBL" id="MBB2183973.1"/>
    </source>
</evidence>